<dbReference type="Proteomes" id="UP000054937">
    <property type="component" value="Unassembled WGS sequence"/>
</dbReference>
<dbReference type="InterPro" id="IPR045252">
    <property type="entry name" value="LPCAT1-like"/>
</dbReference>
<dbReference type="EMBL" id="LDAU01000240">
    <property type="protein sequence ID" value="KRW98563.1"/>
    <property type="molecule type" value="Genomic_DNA"/>
</dbReference>
<dbReference type="InParanoid" id="A0A0V0Q8I2"/>
<dbReference type="OMA" id="HRSYPNA"/>
<dbReference type="PANTHER" id="PTHR23063:SF52">
    <property type="entry name" value="LYSOPHOSPHATIDYLCHOLINE ACYLTRANSFERASE"/>
    <property type="match status" value="1"/>
</dbReference>
<dbReference type="InterPro" id="IPR002123">
    <property type="entry name" value="Plipid/glycerol_acylTrfase"/>
</dbReference>
<keyword evidence="7 13" id="KW-1133">Transmembrane helix</keyword>
<evidence type="ECO:0000256" key="2">
    <source>
        <dbReference type="ARBA" id="ARBA00005189"/>
    </source>
</evidence>
<keyword evidence="11" id="KW-1208">Phospholipid metabolism</keyword>
<keyword evidence="5" id="KW-0808">Transferase</keyword>
<evidence type="ECO:0000256" key="3">
    <source>
        <dbReference type="ARBA" id="ARBA00008655"/>
    </source>
</evidence>
<keyword evidence="12" id="KW-0012">Acyltransferase</keyword>
<dbReference type="PANTHER" id="PTHR23063">
    <property type="entry name" value="PHOSPHOLIPID ACYLTRANSFERASE"/>
    <property type="match status" value="1"/>
</dbReference>
<keyword evidence="10" id="KW-0594">Phospholipid biosynthesis</keyword>
<feature type="domain" description="Phospholipid/glycerol acyltransferase" evidence="14">
    <location>
        <begin position="159"/>
        <end position="270"/>
    </location>
</feature>
<keyword evidence="6 13" id="KW-0812">Transmembrane</keyword>
<evidence type="ECO:0000256" key="11">
    <source>
        <dbReference type="ARBA" id="ARBA00023264"/>
    </source>
</evidence>
<dbReference type="SUPFAM" id="SSF69593">
    <property type="entry name" value="Glycerol-3-phosphate (1)-acyltransferase"/>
    <property type="match status" value="1"/>
</dbReference>
<evidence type="ECO:0000313" key="15">
    <source>
        <dbReference type="EMBL" id="KRW98563.1"/>
    </source>
</evidence>
<proteinExistence type="inferred from homology"/>
<dbReference type="GO" id="GO:0016020">
    <property type="term" value="C:membrane"/>
    <property type="evidence" value="ECO:0007669"/>
    <property type="project" value="UniProtKB-SubCell"/>
</dbReference>
<dbReference type="OrthoDB" id="272512at2759"/>
<evidence type="ECO:0000256" key="7">
    <source>
        <dbReference type="ARBA" id="ARBA00022989"/>
    </source>
</evidence>
<dbReference type="AlphaFoldDB" id="A0A0V0Q8I2"/>
<evidence type="ECO:0000256" key="13">
    <source>
        <dbReference type="SAM" id="Phobius"/>
    </source>
</evidence>
<accession>A0A0V0Q8I2</accession>
<dbReference type="SMART" id="SM00563">
    <property type="entry name" value="PlsC"/>
    <property type="match status" value="1"/>
</dbReference>
<evidence type="ECO:0000256" key="9">
    <source>
        <dbReference type="ARBA" id="ARBA00023136"/>
    </source>
</evidence>
<reference evidence="15 16" key="1">
    <citation type="journal article" date="2015" name="Sci. Rep.">
        <title>Genome of the facultative scuticociliatosis pathogen Pseudocohnilembus persalinus provides insight into its virulence through horizontal gene transfer.</title>
        <authorList>
            <person name="Xiong J."/>
            <person name="Wang G."/>
            <person name="Cheng J."/>
            <person name="Tian M."/>
            <person name="Pan X."/>
            <person name="Warren A."/>
            <person name="Jiang C."/>
            <person name="Yuan D."/>
            <person name="Miao W."/>
        </authorList>
    </citation>
    <scope>NUCLEOTIDE SEQUENCE [LARGE SCALE GENOMIC DNA]</scope>
    <source>
        <strain evidence="15">36N120E</strain>
    </source>
</reference>
<keyword evidence="4" id="KW-0444">Lipid biosynthesis</keyword>
<comment type="similarity">
    <text evidence="3">Belongs to the 1-acyl-sn-glycerol-3-phosphate acyltransferase family.</text>
</comment>
<feature type="transmembrane region" description="Helical" evidence="13">
    <location>
        <begin position="61"/>
        <end position="91"/>
    </location>
</feature>
<evidence type="ECO:0000256" key="8">
    <source>
        <dbReference type="ARBA" id="ARBA00023098"/>
    </source>
</evidence>
<name>A0A0V0Q8I2_PSEPJ</name>
<dbReference type="CDD" id="cd07991">
    <property type="entry name" value="LPLAT_LPCAT1-like"/>
    <property type="match status" value="1"/>
</dbReference>
<dbReference type="Pfam" id="PF01553">
    <property type="entry name" value="Acyltransferase"/>
    <property type="match status" value="1"/>
</dbReference>
<evidence type="ECO:0000256" key="12">
    <source>
        <dbReference type="ARBA" id="ARBA00023315"/>
    </source>
</evidence>
<evidence type="ECO:0000256" key="4">
    <source>
        <dbReference type="ARBA" id="ARBA00022516"/>
    </source>
</evidence>
<comment type="caution">
    <text evidence="15">The sequence shown here is derived from an EMBL/GenBank/DDBJ whole genome shotgun (WGS) entry which is preliminary data.</text>
</comment>
<evidence type="ECO:0000256" key="1">
    <source>
        <dbReference type="ARBA" id="ARBA00004370"/>
    </source>
</evidence>
<feature type="transmembrane region" description="Helical" evidence="13">
    <location>
        <begin position="6"/>
        <end position="23"/>
    </location>
</feature>
<gene>
    <name evidence="15" type="ORF">PPERSA_00055</name>
</gene>
<evidence type="ECO:0000256" key="10">
    <source>
        <dbReference type="ARBA" id="ARBA00023209"/>
    </source>
</evidence>
<comment type="subcellular location">
    <subcellularLocation>
        <location evidence="1">Membrane</location>
    </subcellularLocation>
</comment>
<dbReference type="GO" id="GO:0008654">
    <property type="term" value="P:phospholipid biosynthetic process"/>
    <property type="evidence" value="ECO:0007669"/>
    <property type="project" value="UniProtKB-KW"/>
</dbReference>
<keyword evidence="16" id="KW-1185">Reference proteome</keyword>
<feature type="transmembrane region" description="Helical" evidence="13">
    <location>
        <begin position="111"/>
        <end position="131"/>
    </location>
</feature>
<keyword evidence="8" id="KW-0443">Lipid metabolism</keyword>
<evidence type="ECO:0000256" key="5">
    <source>
        <dbReference type="ARBA" id="ARBA00022679"/>
    </source>
</evidence>
<evidence type="ECO:0000313" key="16">
    <source>
        <dbReference type="Proteomes" id="UP000054937"/>
    </source>
</evidence>
<dbReference type="GO" id="GO:0008374">
    <property type="term" value="F:O-acyltransferase activity"/>
    <property type="evidence" value="ECO:0007669"/>
    <property type="project" value="InterPro"/>
</dbReference>
<comment type="pathway">
    <text evidence="2">Lipid metabolism.</text>
</comment>
<sequence>MSIFWYIILILWGVWALVMVKVLNKIIFKKYKYTEKLDPNIKENHKPFERYDRKNWNLVEIYLGAIFLLPIRTIAIVFFMLLLGVFCKVIGVQSTLEQARTEMSSFQRYSIRGFVYFVTRIILISSGFYYIGVKKEKITDYEPTYPAQTYKETKNNKASIIVCNHQSWIDIMLMTNMFQPSFLSKMDVYKYPLFGRAAVALQCLFVERESEEARQDIIQQIQTRGKNIKNGKNFAPILIFPEGTTTNGRYLLDFKKGAFEPGLPVKIMCVKYLPRNFNPALDSVDTLDNYILLASQFYNRVQVIELDNYYPDHLGITDYSKDWGVYAKAVKTIMVNVLKIKESSFGFRDSKEYMEVLKQRQKELRENGKKKI</sequence>
<keyword evidence="9 13" id="KW-0472">Membrane</keyword>
<evidence type="ECO:0000256" key="6">
    <source>
        <dbReference type="ARBA" id="ARBA00022692"/>
    </source>
</evidence>
<organism evidence="15 16">
    <name type="scientific">Pseudocohnilembus persalinus</name>
    <name type="common">Ciliate</name>
    <dbReference type="NCBI Taxonomy" id="266149"/>
    <lineage>
        <taxon>Eukaryota</taxon>
        <taxon>Sar</taxon>
        <taxon>Alveolata</taxon>
        <taxon>Ciliophora</taxon>
        <taxon>Intramacronucleata</taxon>
        <taxon>Oligohymenophorea</taxon>
        <taxon>Scuticociliatia</taxon>
        <taxon>Philasterida</taxon>
        <taxon>Pseudocohnilembidae</taxon>
        <taxon>Pseudocohnilembus</taxon>
    </lineage>
</organism>
<evidence type="ECO:0000259" key="14">
    <source>
        <dbReference type="SMART" id="SM00563"/>
    </source>
</evidence>
<protein>
    <recommendedName>
        <fullName evidence="14">Phospholipid/glycerol acyltransferase domain-containing protein</fullName>
    </recommendedName>
</protein>